<dbReference type="InterPro" id="IPR018511">
    <property type="entry name" value="Hemolysin-typ_Ca-bd_CS"/>
</dbReference>
<dbReference type="SUPFAM" id="SSF51126">
    <property type="entry name" value="Pectin lyase-like"/>
    <property type="match status" value="2"/>
</dbReference>
<dbReference type="GO" id="GO:0005509">
    <property type="term" value="F:calcium ion binding"/>
    <property type="evidence" value="ECO:0007669"/>
    <property type="project" value="InterPro"/>
</dbReference>
<dbReference type="Gene3D" id="2.150.10.10">
    <property type="entry name" value="Serralysin-like metalloprotease, C-terminal"/>
    <property type="match status" value="4"/>
</dbReference>
<evidence type="ECO:0000256" key="1">
    <source>
        <dbReference type="SAM" id="MobiDB-lite"/>
    </source>
</evidence>
<evidence type="ECO:0000313" key="3">
    <source>
        <dbReference type="Proteomes" id="UP000245461"/>
    </source>
</evidence>
<accession>A0A317DZ90</accession>
<dbReference type="Gene3D" id="2.160.20.10">
    <property type="entry name" value="Single-stranded right-handed beta-helix, Pectin lyase-like"/>
    <property type="match status" value="2"/>
</dbReference>
<dbReference type="SMART" id="SM00710">
    <property type="entry name" value="PbH1"/>
    <property type="match status" value="6"/>
</dbReference>
<organism evidence="2 3">
    <name type="scientific">Zavarzinia aquatilis</name>
    <dbReference type="NCBI Taxonomy" id="2211142"/>
    <lineage>
        <taxon>Bacteria</taxon>
        <taxon>Pseudomonadati</taxon>
        <taxon>Pseudomonadota</taxon>
        <taxon>Alphaproteobacteria</taxon>
        <taxon>Rhodospirillales</taxon>
        <taxon>Zavarziniaceae</taxon>
        <taxon>Zavarzinia</taxon>
    </lineage>
</organism>
<dbReference type="OrthoDB" id="5485153at2"/>
<name>A0A317DZ90_9PROT</name>
<dbReference type="SUPFAM" id="SSF51120">
    <property type="entry name" value="beta-Roll"/>
    <property type="match status" value="4"/>
</dbReference>
<dbReference type="RefSeq" id="WP_133251640.1">
    <property type="nucleotide sequence ID" value="NZ_QGLE01000016.1"/>
</dbReference>
<dbReference type="InterPro" id="IPR001343">
    <property type="entry name" value="Hemolysn_Ca-bd"/>
</dbReference>
<reference evidence="2 3" key="1">
    <citation type="submission" date="2018-05" db="EMBL/GenBank/DDBJ databases">
        <title>Zavarzinia sp. HR-AS.</title>
        <authorList>
            <person name="Lee Y."/>
            <person name="Jeon C.O."/>
        </authorList>
    </citation>
    <scope>NUCLEOTIDE SEQUENCE [LARGE SCALE GENOMIC DNA]</scope>
    <source>
        <strain evidence="2 3">HR-AS</strain>
    </source>
</reference>
<comment type="caution">
    <text evidence="2">The sequence shown here is derived from an EMBL/GenBank/DDBJ whole genome shotgun (WGS) entry which is preliminary data.</text>
</comment>
<dbReference type="Proteomes" id="UP000245461">
    <property type="component" value="Unassembled WGS sequence"/>
</dbReference>
<dbReference type="PROSITE" id="PS00330">
    <property type="entry name" value="HEMOLYSIN_CALCIUM"/>
    <property type="match status" value="2"/>
</dbReference>
<sequence>MATIKLTNGTDTAVGPNGESNVFEATPATLTSADTITGGDSTDRIIVTEGGIFADDAFAHVSGVERIQVKATDGAHVKLTSALVAGTPGSSTFSVDSGAGSDYFDATGVNIDRRISVRLGAGIDTYLGGSANEVLVVGSAADVQGDTFSGGLGNDRLSIENGITLTASDIAGISGIELISLTEGGDITLGNGQATSSKLTVTGSAFNETVNAAAETGAAISFSTRGGDDTLIGGQKNDTFIFDNTAGELTVADTIDGQGGNDTIELRGDGAVDTTALAAATSIETIYLSGDGLSLTVTDALLAGNPLIKDGGGSSTIDGSGASANMRVQIGAGADTVIGGSGNDTVIVSGSGATVTAADTLTGGAGANTLVFASAAVVDAAAFAGVSQFSRVDLRKGGTIELADGIATSRLVVGGTGAADHVDASAETDARVVFESNGGADTFVGGALSDEVRIKDAAFASIDGGGDIYNVLRPMTDGLVLDFTEPSLLAKVSSVQVINLSSSTAATLLLDAAAITSLAGSGNALYVIGAADDEVSIGDSGWIDLGLATNLSVSSTTTFRHYQLGGTVDLYIANTISPIIAAAANLGPTVDLNGAPALFDYVETLTTGAGANVAIAAGDALVNDPNVAGPAAAVQSLTIDITNGTSASESLALTAFGTSYAASKGLTVSYNAATFELTISGTASEADYTELLQEVRYHNSEIGAGADYGDRIITVKATDGLGVIGNTATTTIDLTNGNEQPVVDLDTANAASADFAAVVTSGDSAAAITGTPAVATNTSITDDGPIERLEVSLSVASGAADSNLDLGEALTLNPAFASLADALGITITTTGTATSFSIVLETAPGEGLTPSVFSAFLKEITYGNADTSFEFNPEDRTVTVTVTDNNGASTTQTTTLDLRADVYNMGVATSFTGANLDDSITGNGTAETLSGGDGDDTLSGGGGDDILDGGAGEDTLIGGAGVDTATYAAGAVIARDAGTGAWTVTIDGVTESLTGIERVTVGSDVFLLVDKTGVDVGGFQSVQKAVTAAAGGETVLVAPGIYSETSLTVHGTAGLYINTADLTIQGVLADGSYITDGATAKTDGPTIISGAQNNFGANHWIDVGGSGTVLEGLHLQSGAATDNKLLEIWADDVTVSHSFIDTIRADTSLSNAGAIYIDFGGAPINTYLIDGNVLNEGIYVASGTGTAGAGIGATQVISNNLFEGMYDELTGDGRWDAISVRGEEPGIGWQLLPTQVPTIENNTVASNDVPFLFRMREKEASYFPSLAEVAAIAEGFQDATYAYVIDGTSGGWKLVDRDHGSGPFFAGYIANTIDTLNLALVDTPDAFFGDQQATIESGDTIVVGSGAGHSVQTIAVDDVSVLAVEDSADLDLVLADALSDGSPVTVTTVTLADYAPGEGADVDVTGNGSANVILGNSGDNTLAGGGGDDSLSGGAGNDTLQGDAGTDEAVYAADYADVSITFGPLATTIVTPGEGTDTLNGVEAYNFNGQRYIFVDDDGGEGAFSTIQGAVEAARDGDIIVIRDGTYAEQVEIDGKTNLTLIGEGDVKIVAPDSLVETATSSTSRALYGIVTVENSSGITIENVDVDGLGKANLVAGAGNYIGVVFRNADGTLTDVDISGARDPYPGGTTADGLPVVSGNQRGVGLQVDNDTLRDFTMTGGSISDFQKNATVISKANLDISGVTITGGGAQTVNAQNGIQVLNSTGSITGNTIEKIGYAGPQVIYSGEMLLYGNENLSVTGNTITGTNDATADAKVVGIYVFETGTPNSGGEISGNTISHVDIGLAVYDDVTPDSIAIHDNTITNIDTTDPYAAGVDFEPTAALSVVHDVEGSAGADILFGGAAADTLAGLGGDDLIDGRGGADTMSGGVGDDSYVVDDAGDTVIEAAGEGNDTVSTSVTYTLAAGQEIETLQATGTGNIALT</sequence>
<proteinExistence type="predicted"/>
<dbReference type="InterPro" id="IPR012334">
    <property type="entry name" value="Pectin_lyas_fold"/>
</dbReference>
<dbReference type="InterPro" id="IPR011050">
    <property type="entry name" value="Pectin_lyase_fold/virulence"/>
</dbReference>
<evidence type="ECO:0000313" key="2">
    <source>
        <dbReference type="EMBL" id="PWR18205.1"/>
    </source>
</evidence>
<dbReference type="InterPro" id="IPR006626">
    <property type="entry name" value="PbH1"/>
</dbReference>
<feature type="non-terminal residue" evidence="2">
    <location>
        <position position="1923"/>
    </location>
</feature>
<protein>
    <submittedName>
        <fullName evidence="2">Uncharacterized protein</fullName>
    </submittedName>
</protein>
<gene>
    <name evidence="2" type="ORF">DKG74_19845</name>
</gene>
<dbReference type="InterPro" id="IPR011049">
    <property type="entry name" value="Serralysin-like_metalloprot_C"/>
</dbReference>
<dbReference type="PRINTS" id="PR00313">
    <property type="entry name" value="CABNDNGRPT"/>
</dbReference>
<dbReference type="EMBL" id="QGLE01000016">
    <property type="protein sequence ID" value="PWR18205.1"/>
    <property type="molecule type" value="Genomic_DNA"/>
</dbReference>
<keyword evidence="3" id="KW-1185">Reference proteome</keyword>
<feature type="region of interest" description="Disordered" evidence="1">
    <location>
        <begin position="925"/>
        <end position="945"/>
    </location>
</feature>
<dbReference type="Pfam" id="PF00353">
    <property type="entry name" value="HemolysinCabind"/>
    <property type="match status" value="7"/>
</dbReference>